<dbReference type="InterPro" id="IPR006061">
    <property type="entry name" value="SBP_1_CS"/>
</dbReference>
<evidence type="ECO:0000256" key="1">
    <source>
        <dbReference type="ARBA" id="ARBA00008520"/>
    </source>
</evidence>
<accession>A0AA97D8N5</accession>
<dbReference type="KEGG" id="carl:PXC00_11145"/>
<evidence type="ECO:0000256" key="5">
    <source>
        <dbReference type="ARBA" id="ARBA00030303"/>
    </source>
</evidence>
<dbReference type="Gene3D" id="3.40.190.10">
    <property type="entry name" value="Periplasmic binding protein-like II"/>
    <property type="match status" value="2"/>
</dbReference>
<keyword evidence="6" id="KW-0472">Membrane</keyword>
<dbReference type="PRINTS" id="PR00181">
    <property type="entry name" value="MALTOSEBP"/>
</dbReference>
<dbReference type="GO" id="GO:0055052">
    <property type="term" value="C:ATP-binding cassette (ABC) transporter complex, substrate-binding subunit-containing"/>
    <property type="evidence" value="ECO:0007669"/>
    <property type="project" value="TreeGrafter"/>
</dbReference>
<dbReference type="GO" id="GO:0015768">
    <property type="term" value="P:maltose transport"/>
    <property type="evidence" value="ECO:0007669"/>
    <property type="project" value="TreeGrafter"/>
</dbReference>
<dbReference type="CDD" id="cd13586">
    <property type="entry name" value="PBP2_Maltose_binding_like"/>
    <property type="match status" value="1"/>
</dbReference>
<dbReference type="Pfam" id="PF13416">
    <property type="entry name" value="SBP_bac_8"/>
    <property type="match status" value="1"/>
</dbReference>
<keyword evidence="8" id="KW-1185">Reference proteome</keyword>
<dbReference type="PANTHER" id="PTHR30061">
    <property type="entry name" value="MALTOSE-BINDING PERIPLASMIC PROTEIN"/>
    <property type="match status" value="1"/>
</dbReference>
<evidence type="ECO:0000256" key="4">
    <source>
        <dbReference type="ARBA" id="ARBA00022729"/>
    </source>
</evidence>
<dbReference type="InterPro" id="IPR006059">
    <property type="entry name" value="SBP"/>
</dbReference>
<feature type="signal peptide" evidence="6">
    <location>
        <begin position="1"/>
        <end position="24"/>
    </location>
</feature>
<keyword evidence="2 6" id="KW-0813">Transport</keyword>
<evidence type="ECO:0000313" key="7">
    <source>
        <dbReference type="EMBL" id="WOC31749.1"/>
    </source>
</evidence>
<evidence type="ECO:0000256" key="3">
    <source>
        <dbReference type="ARBA" id="ARBA00022597"/>
    </source>
</evidence>
<proteinExistence type="inferred from homology"/>
<keyword evidence="3 6" id="KW-0762">Sugar transport</keyword>
<dbReference type="InterPro" id="IPR006060">
    <property type="entry name" value="Maltose/Cyclodextrin-bd"/>
</dbReference>
<reference evidence="7" key="2">
    <citation type="submission" date="2024-06" db="EMBL/GenBank/DDBJ databases">
        <title>Caproicibacterium argilliputei sp. nov, a novel caproic acid producing anaerobic bacterium isolated from pit mud.</title>
        <authorList>
            <person name="Xia S."/>
        </authorList>
    </citation>
    <scope>NUCLEOTIDE SEQUENCE</scope>
    <source>
        <strain evidence="7">ZCY20-5</strain>
    </source>
</reference>
<dbReference type="AlphaFoldDB" id="A0AA97D8N5"/>
<evidence type="ECO:0000313" key="8">
    <source>
        <dbReference type="Proteomes" id="UP001300604"/>
    </source>
</evidence>
<dbReference type="PROSITE" id="PS01037">
    <property type="entry name" value="SBP_BACTERIAL_1"/>
    <property type="match status" value="1"/>
</dbReference>
<gene>
    <name evidence="7" type="ORF">PXC00_11145</name>
</gene>
<keyword evidence="4 6" id="KW-0732">Signal</keyword>
<dbReference type="GO" id="GO:1901982">
    <property type="term" value="F:maltose binding"/>
    <property type="evidence" value="ECO:0007669"/>
    <property type="project" value="TreeGrafter"/>
</dbReference>
<sequence length="406" mass="44019">MKKALSMILTLAMAAATLTGCSGGAGSTAGSAATSKKLTIWTNMKVETPALQKLGNEWGKKNGYQVKVVHQSPTIQQFAQAAKSADGPDAVVGIPNDQLADYINAKLAMEVPKDTYKNQDFSEAAVQSCYAEGKRYATPIAVETVALFYNTDLVSKAPATWEDLVKTAQGKGGVQFDATSIYYDLGFLRACGGYIFQYKDGAYNVQDIGLNNDGAVKAYTFINSLCKTYKYVSKDVTADIARSNFQNGKTAFYIGGPWDIDGFQSAGTHFKVVEMPTFNGQPFVTPVGTQVGFVSSQSKNQQAAWDFISYVTNDGAEALYQAGSRIPAKLAEQKKDTINKKESTRAFIAQINHGEPMPTVSEMGKLWDIHTNNIRSMWAGELTPEEAADNIVKQLKEADQLMDAAK</sequence>
<protein>
    <recommendedName>
        <fullName evidence="5 6">Maltodextrin-binding protein</fullName>
    </recommendedName>
</protein>
<keyword evidence="6" id="KW-0449">Lipoprotein</keyword>
<dbReference type="PANTHER" id="PTHR30061:SF50">
    <property type="entry name" value="MALTOSE_MALTODEXTRIN-BINDING PERIPLASMIC PROTEIN"/>
    <property type="match status" value="1"/>
</dbReference>
<comment type="subcellular location">
    <subcellularLocation>
        <location evidence="6">Cell membrane</location>
        <topology evidence="6">Lipid-anchor</topology>
    </subcellularLocation>
</comment>
<reference evidence="7" key="1">
    <citation type="submission" date="2023-09" db="EMBL/GenBank/DDBJ databases">
        <authorList>
            <person name="Zeng C."/>
        </authorList>
    </citation>
    <scope>NUCLEOTIDE SEQUENCE</scope>
    <source>
        <strain evidence="7">ZCY20-5</strain>
    </source>
</reference>
<dbReference type="EMBL" id="CP135996">
    <property type="protein sequence ID" value="WOC31749.1"/>
    <property type="molecule type" value="Genomic_DNA"/>
</dbReference>
<comment type="similarity">
    <text evidence="1 6">Belongs to the bacterial solute-binding protein 1 family.</text>
</comment>
<organism evidence="7 8">
    <name type="scientific">Caproicibacterium argilliputei</name>
    <dbReference type="NCBI Taxonomy" id="3030016"/>
    <lineage>
        <taxon>Bacteria</taxon>
        <taxon>Bacillati</taxon>
        <taxon>Bacillota</taxon>
        <taxon>Clostridia</taxon>
        <taxon>Eubacteriales</taxon>
        <taxon>Oscillospiraceae</taxon>
        <taxon>Caproicibacterium</taxon>
    </lineage>
</organism>
<dbReference type="Proteomes" id="UP001300604">
    <property type="component" value="Chromosome"/>
</dbReference>
<dbReference type="RefSeq" id="WP_275845178.1">
    <property type="nucleotide sequence ID" value="NZ_CP135996.1"/>
</dbReference>
<evidence type="ECO:0000256" key="2">
    <source>
        <dbReference type="ARBA" id="ARBA00022448"/>
    </source>
</evidence>
<name>A0AA97D8N5_9FIRM</name>
<dbReference type="GO" id="GO:0015144">
    <property type="term" value="F:carbohydrate transmembrane transporter activity"/>
    <property type="evidence" value="ECO:0007669"/>
    <property type="project" value="InterPro"/>
</dbReference>
<evidence type="ECO:0000256" key="6">
    <source>
        <dbReference type="RuleBase" id="RU365005"/>
    </source>
</evidence>
<dbReference type="GO" id="GO:0042956">
    <property type="term" value="P:maltodextrin transmembrane transport"/>
    <property type="evidence" value="ECO:0007669"/>
    <property type="project" value="TreeGrafter"/>
</dbReference>
<dbReference type="SUPFAM" id="SSF53850">
    <property type="entry name" value="Periplasmic binding protein-like II"/>
    <property type="match status" value="1"/>
</dbReference>
<dbReference type="PROSITE" id="PS51257">
    <property type="entry name" value="PROKAR_LIPOPROTEIN"/>
    <property type="match status" value="1"/>
</dbReference>
<feature type="chain" id="PRO_5041518636" description="Maltodextrin-binding protein" evidence="6">
    <location>
        <begin position="25"/>
        <end position="406"/>
    </location>
</feature>
<keyword evidence="6" id="KW-1003">Cell membrane</keyword>